<evidence type="ECO:0000256" key="14">
    <source>
        <dbReference type="SAM" id="MobiDB-lite"/>
    </source>
</evidence>
<evidence type="ECO:0000256" key="6">
    <source>
        <dbReference type="ARBA" id="ARBA00022882"/>
    </source>
</evidence>
<evidence type="ECO:0000256" key="15">
    <source>
        <dbReference type="SAM" id="Phobius"/>
    </source>
</evidence>
<evidence type="ECO:0000256" key="2">
    <source>
        <dbReference type="ARBA" id="ARBA00015897"/>
    </source>
</evidence>
<dbReference type="PANTHER" id="PTHR46480:SF1">
    <property type="entry name" value="VOLTAGE-GATED HYDROGEN CHANNEL 1"/>
    <property type="match status" value="1"/>
</dbReference>
<evidence type="ECO:0000313" key="18">
    <source>
        <dbReference type="Proteomes" id="UP000077266"/>
    </source>
</evidence>
<evidence type="ECO:0000259" key="16">
    <source>
        <dbReference type="Pfam" id="PF00520"/>
    </source>
</evidence>
<dbReference type="Proteomes" id="UP000077266">
    <property type="component" value="Unassembled WGS sequence"/>
</dbReference>
<dbReference type="InterPro" id="IPR031846">
    <property type="entry name" value="Hvcn1"/>
</dbReference>
<keyword evidence="3" id="KW-0813">Transport</keyword>
<reference evidence="17 18" key="1">
    <citation type="journal article" date="2016" name="Mol. Biol. Evol.">
        <title>Comparative Genomics of Early-Diverging Mushroom-Forming Fungi Provides Insights into the Origins of Lignocellulose Decay Capabilities.</title>
        <authorList>
            <person name="Nagy L.G."/>
            <person name="Riley R."/>
            <person name="Tritt A."/>
            <person name="Adam C."/>
            <person name="Daum C."/>
            <person name="Floudas D."/>
            <person name="Sun H."/>
            <person name="Yadav J.S."/>
            <person name="Pangilinan J."/>
            <person name="Larsson K.H."/>
            <person name="Matsuura K."/>
            <person name="Barry K."/>
            <person name="Labutti K."/>
            <person name="Kuo R."/>
            <person name="Ohm R.A."/>
            <person name="Bhattacharya S.S."/>
            <person name="Shirouzu T."/>
            <person name="Yoshinaga Y."/>
            <person name="Martin F.M."/>
            <person name="Grigoriev I.V."/>
            <person name="Hibbett D.S."/>
        </authorList>
    </citation>
    <scope>NUCLEOTIDE SEQUENCE [LARGE SCALE GENOMIC DNA]</scope>
    <source>
        <strain evidence="17 18">HHB12029</strain>
    </source>
</reference>
<dbReference type="SUPFAM" id="SSF81324">
    <property type="entry name" value="Voltage-gated potassium channels"/>
    <property type="match status" value="1"/>
</dbReference>
<evidence type="ECO:0000313" key="17">
    <source>
        <dbReference type="EMBL" id="KZV88314.1"/>
    </source>
</evidence>
<keyword evidence="10 15" id="KW-0472">Membrane</keyword>
<feature type="region of interest" description="Disordered" evidence="14">
    <location>
        <begin position="1"/>
        <end position="32"/>
    </location>
</feature>
<evidence type="ECO:0000256" key="5">
    <source>
        <dbReference type="ARBA" id="ARBA00022692"/>
    </source>
</evidence>
<evidence type="ECO:0000256" key="1">
    <source>
        <dbReference type="ARBA" id="ARBA00004651"/>
    </source>
</evidence>
<dbReference type="InterPro" id="IPR005821">
    <property type="entry name" value="Ion_trans_dom"/>
</dbReference>
<comment type="subcellular location">
    <subcellularLocation>
        <location evidence="1">Cell membrane</location>
        <topology evidence="1">Multi-pass membrane protein</topology>
    </subcellularLocation>
</comment>
<keyword evidence="6" id="KW-0851">Voltage-gated channel</keyword>
<evidence type="ECO:0000256" key="7">
    <source>
        <dbReference type="ARBA" id="ARBA00022989"/>
    </source>
</evidence>
<keyword evidence="4" id="KW-1003">Cell membrane</keyword>
<feature type="transmembrane region" description="Helical" evidence="15">
    <location>
        <begin position="118"/>
        <end position="138"/>
    </location>
</feature>
<evidence type="ECO:0000256" key="8">
    <source>
        <dbReference type="ARBA" id="ARBA00023054"/>
    </source>
</evidence>
<dbReference type="OrthoDB" id="427456at2759"/>
<dbReference type="Gene3D" id="1.20.120.350">
    <property type="entry name" value="Voltage-gated potassium channels. Chain C"/>
    <property type="match status" value="1"/>
</dbReference>
<feature type="coiled-coil region" evidence="13">
    <location>
        <begin position="173"/>
        <end position="203"/>
    </location>
</feature>
<accession>A0A165F3M3</accession>
<dbReference type="InterPro" id="IPR027359">
    <property type="entry name" value="Volt_channel_dom_sf"/>
</dbReference>
<evidence type="ECO:0000256" key="11">
    <source>
        <dbReference type="ARBA" id="ARBA00023303"/>
    </source>
</evidence>
<protein>
    <recommendedName>
        <fullName evidence="2">Voltage-gated hydrogen channel 1</fullName>
    </recommendedName>
    <alternativeName>
        <fullName evidence="12">Hydrogen voltage-gated channel 1</fullName>
    </alternativeName>
</protein>
<keyword evidence="5 15" id="KW-0812">Transmembrane</keyword>
<gene>
    <name evidence="17" type="ORF">EXIGLDRAFT_839343</name>
</gene>
<organism evidence="17 18">
    <name type="scientific">Exidia glandulosa HHB12029</name>
    <dbReference type="NCBI Taxonomy" id="1314781"/>
    <lineage>
        <taxon>Eukaryota</taxon>
        <taxon>Fungi</taxon>
        <taxon>Dikarya</taxon>
        <taxon>Basidiomycota</taxon>
        <taxon>Agaricomycotina</taxon>
        <taxon>Agaricomycetes</taxon>
        <taxon>Auriculariales</taxon>
        <taxon>Exidiaceae</taxon>
        <taxon>Exidia</taxon>
    </lineage>
</organism>
<name>A0A165F3M3_EXIGL</name>
<dbReference type="GO" id="GO:0030171">
    <property type="term" value="F:voltage-gated proton channel activity"/>
    <property type="evidence" value="ECO:0007669"/>
    <property type="project" value="InterPro"/>
</dbReference>
<feature type="transmembrane region" description="Helical" evidence="15">
    <location>
        <begin position="43"/>
        <end position="68"/>
    </location>
</feature>
<feature type="domain" description="Ion transport" evidence="16">
    <location>
        <begin position="44"/>
        <end position="160"/>
    </location>
</feature>
<keyword evidence="8 13" id="KW-0175">Coiled coil</keyword>
<dbReference type="Pfam" id="PF00520">
    <property type="entry name" value="Ion_trans"/>
    <property type="match status" value="1"/>
</dbReference>
<evidence type="ECO:0000256" key="9">
    <source>
        <dbReference type="ARBA" id="ARBA00023065"/>
    </source>
</evidence>
<keyword evidence="9" id="KW-0406">Ion transport</keyword>
<dbReference type="STRING" id="1314781.A0A165F3M3"/>
<evidence type="ECO:0000256" key="13">
    <source>
        <dbReference type="SAM" id="Coils"/>
    </source>
</evidence>
<evidence type="ECO:0000256" key="4">
    <source>
        <dbReference type="ARBA" id="ARBA00022475"/>
    </source>
</evidence>
<proteinExistence type="predicted"/>
<dbReference type="GO" id="GO:0005886">
    <property type="term" value="C:plasma membrane"/>
    <property type="evidence" value="ECO:0007669"/>
    <property type="project" value="UniProtKB-SubCell"/>
</dbReference>
<keyword evidence="7 15" id="KW-1133">Transmembrane helix</keyword>
<feature type="transmembrane region" description="Helical" evidence="15">
    <location>
        <begin position="80"/>
        <end position="98"/>
    </location>
</feature>
<dbReference type="InParanoid" id="A0A165F3M3"/>
<dbReference type="EMBL" id="KV426103">
    <property type="protein sequence ID" value="KZV88314.1"/>
    <property type="molecule type" value="Genomic_DNA"/>
</dbReference>
<sequence length="211" mass="23714">MSTPPTEQDPLLPTSSNGHDDDAAGPPRSHRRQSLARRLDSNAMHWTVLGLVFVDIAIVVADLSYTFLTERCPPKTGPSPLWLYILQNVSKVITGLFVAEIPLEIYAYGWHFYNPLKFPLHAFDLLVIVATFVFEMVLSGKEQEIAGLVVLLRLWRLVRLAGGVALGVGKWEEDELSELRLELSEKRKELESTQQELQQLRQRLGAPGDDV</sequence>
<dbReference type="AlphaFoldDB" id="A0A165F3M3"/>
<dbReference type="PANTHER" id="PTHR46480">
    <property type="entry name" value="F20B24.22"/>
    <property type="match status" value="1"/>
</dbReference>
<keyword evidence="11" id="KW-0407">Ion channel</keyword>
<evidence type="ECO:0000256" key="12">
    <source>
        <dbReference type="ARBA" id="ARBA00031989"/>
    </source>
</evidence>
<evidence type="ECO:0000256" key="3">
    <source>
        <dbReference type="ARBA" id="ARBA00022448"/>
    </source>
</evidence>
<keyword evidence="18" id="KW-1185">Reference proteome</keyword>
<dbReference type="GO" id="GO:0034702">
    <property type="term" value="C:monoatomic ion channel complex"/>
    <property type="evidence" value="ECO:0007669"/>
    <property type="project" value="UniProtKB-KW"/>
</dbReference>
<evidence type="ECO:0000256" key="10">
    <source>
        <dbReference type="ARBA" id="ARBA00023136"/>
    </source>
</evidence>